<dbReference type="GO" id="GO:0034039">
    <property type="term" value="F:8-oxo-7,8-dihydroguanine DNA N-glycosylase activity"/>
    <property type="evidence" value="ECO:0007669"/>
    <property type="project" value="TreeGrafter"/>
</dbReference>
<evidence type="ECO:0000313" key="2">
    <source>
        <dbReference type="EMBL" id="GFY94645.1"/>
    </source>
</evidence>
<evidence type="ECO:0000256" key="1">
    <source>
        <dbReference type="SAM" id="MobiDB-lite"/>
    </source>
</evidence>
<protein>
    <recommendedName>
        <fullName evidence="4">DNA glycosylase superfamily protein</fullName>
    </recommendedName>
</protein>
<evidence type="ECO:0008006" key="4">
    <source>
        <dbReference type="Google" id="ProtNLM"/>
    </source>
</evidence>
<reference evidence="2 3" key="1">
    <citation type="submission" date="2019-07" db="EMBL/GenBank/DDBJ databases">
        <title>De Novo Assembly of kiwifruit Actinidia rufa.</title>
        <authorList>
            <person name="Sugita-Konishi S."/>
            <person name="Sato K."/>
            <person name="Mori E."/>
            <person name="Abe Y."/>
            <person name="Kisaki G."/>
            <person name="Hamano K."/>
            <person name="Suezawa K."/>
            <person name="Otani M."/>
            <person name="Fukuda T."/>
            <person name="Manabe T."/>
            <person name="Gomi K."/>
            <person name="Tabuchi M."/>
            <person name="Akimitsu K."/>
            <person name="Kataoka I."/>
        </authorList>
    </citation>
    <scope>NUCLEOTIDE SEQUENCE [LARGE SCALE GENOMIC DNA]</scope>
    <source>
        <strain evidence="3">cv. Fuchu</strain>
    </source>
</reference>
<dbReference type="InterPro" id="IPR011257">
    <property type="entry name" value="DNA_glycosylase"/>
</dbReference>
<dbReference type="Proteomes" id="UP000585474">
    <property type="component" value="Unassembled WGS sequence"/>
</dbReference>
<feature type="compositionally biased region" description="Polar residues" evidence="1">
    <location>
        <begin position="213"/>
        <end position="227"/>
    </location>
</feature>
<dbReference type="PANTHER" id="PTHR10242:SF4">
    <property type="entry name" value="OS07G0657600 PROTEIN"/>
    <property type="match status" value="1"/>
</dbReference>
<organism evidence="2 3">
    <name type="scientific">Actinidia rufa</name>
    <dbReference type="NCBI Taxonomy" id="165716"/>
    <lineage>
        <taxon>Eukaryota</taxon>
        <taxon>Viridiplantae</taxon>
        <taxon>Streptophyta</taxon>
        <taxon>Embryophyta</taxon>
        <taxon>Tracheophyta</taxon>
        <taxon>Spermatophyta</taxon>
        <taxon>Magnoliopsida</taxon>
        <taxon>eudicotyledons</taxon>
        <taxon>Gunneridae</taxon>
        <taxon>Pentapetalae</taxon>
        <taxon>asterids</taxon>
        <taxon>Ericales</taxon>
        <taxon>Actinidiaceae</taxon>
        <taxon>Actinidia</taxon>
    </lineage>
</organism>
<accession>A0A7J0F7G8</accession>
<gene>
    <name evidence="2" type="ORF">Acr_10g0000300</name>
</gene>
<feature type="compositionally biased region" description="Basic residues" evidence="1">
    <location>
        <begin position="241"/>
        <end position="250"/>
    </location>
</feature>
<name>A0A7J0F7G8_9ERIC</name>
<dbReference type="OrthoDB" id="4951845at2759"/>
<dbReference type="InterPro" id="IPR052054">
    <property type="entry name" value="Oxidative_DNA_repair_enzyme"/>
</dbReference>
<dbReference type="GO" id="GO:0006285">
    <property type="term" value="P:base-excision repair, AP site formation"/>
    <property type="evidence" value="ECO:0007669"/>
    <property type="project" value="TreeGrafter"/>
</dbReference>
<dbReference type="GO" id="GO:0005634">
    <property type="term" value="C:nucleus"/>
    <property type="evidence" value="ECO:0007669"/>
    <property type="project" value="TreeGrafter"/>
</dbReference>
<dbReference type="EMBL" id="BJWL01000010">
    <property type="protein sequence ID" value="GFY94645.1"/>
    <property type="molecule type" value="Genomic_DNA"/>
</dbReference>
<proteinExistence type="predicted"/>
<sequence length="507" mass="57131">MGYLKETAAETLIPDADVDVGGGARRGSVVVDLPLGEAAAATFDLEKAVCSHGLFMMAPNQWDPLSKTLLRPLRLDSDSESDNGASLLHSSSPTSLIVRISHPSDSPHSLRLRVFDTDSLSPQHQQNLLDQVRRMLRLSDAEEASVKEFQKMHGESKDRGFGRVFRSPTLFEDMVKCILLCNCQWSRTLSMARSLCELQSQLQSPSFSAPVSKVMNGSSSRTPTAQTDYFVPKTPAGKESNRKRGAKKGSKNLASRFRTTKARIETEDEVIMDSVEMSNGEVDCHESCNLYQTSTEIRIADLIEVHKADSCLVSDFKYSEEVELYCHNSIGNFPSPRELANLDEKFLEKRCNLGYRAYRILNLARSIVEGRIQLGQLEEACIEPSLPNYSTLKDQLKEIYGFGPFTCSNILVCMGFYHVIPADSETIRHLKQVHAINSTIQTVQRDVETLYGKYAPFQFLAYWAEVWNFYEEWFGKLSEMPCSNYKLITAAKMRPRGVKIKRTRRSQ</sequence>
<evidence type="ECO:0000313" key="3">
    <source>
        <dbReference type="Proteomes" id="UP000585474"/>
    </source>
</evidence>
<dbReference type="PANTHER" id="PTHR10242">
    <property type="entry name" value="8-OXOGUANINE DNA GLYCOSYLASE"/>
    <property type="match status" value="1"/>
</dbReference>
<dbReference type="AlphaFoldDB" id="A0A7J0F7G8"/>
<dbReference type="Gene3D" id="1.10.340.30">
    <property type="entry name" value="Hypothetical protein, domain 2"/>
    <property type="match status" value="1"/>
</dbReference>
<keyword evidence="3" id="KW-1185">Reference proteome</keyword>
<feature type="region of interest" description="Disordered" evidence="1">
    <location>
        <begin position="213"/>
        <end position="252"/>
    </location>
</feature>
<dbReference type="SUPFAM" id="SSF48150">
    <property type="entry name" value="DNA-glycosylase"/>
    <property type="match status" value="1"/>
</dbReference>
<comment type="caution">
    <text evidence="2">The sequence shown here is derived from an EMBL/GenBank/DDBJ whole genome shotgun (WGS) entry which is preliminary data.</text>
</comment>